<accession>A0A0C1R4K7</accession>
<comment type="caution">
    <text evidence="2">The sequence shown here is derived from an EMBL/GenBank/DDBJ whole genome shotgun (WGS) entry which is preliminary data.</text>
</comment>
<dbReference type="EMBL" id="AYSO01000009">
    <property type="protein sequence ID" value="KIE48427.1"/>
    <property type="molecule type" value="Genomic_DNA"/>
</dbReference>
<dbReference type="InterPro" id="IPR050789">
    <property type="entry name" value="Diverse_Enzym_Activities"/>
</dbReference>
<dbReference type="InterPro" id="IPR012338">
    <property type="entry name" value="Beta-lactam/transpept-like"/>
</dbReference>
<dbReference type="AlphaFoldDB" id="A0A0C1R4K7"/>
<dbReference type="PANTHER" id="PTHR43283:SF7">
    <property type="entry name" value="BETA-LACTAMASE-RELATED DOMAIN-CONTAINING PROTEIN"/>
    <property type="match status" value="1"/>
</dbReference>
<dbReference type="Pfam" id="PF00144">
    <property type="entry name" value="Beta-lactamase"/>
    <property type="match status" value="1"/>
</dbReference>
<dbReference type="Proteomes" id="UP000031366">
    <property type="component" value="Unassembled WGS sequence"/>
</dbReference>
<feature type="domain" description="Beta-lactamase-related" evidence="1">
    <location>
        <begin position="43"/>
        <end position="338"/>
    </location>
</feature>
<organism evidence="2 3">
    <name type="scientific">Clostridium argentinense CDC 2741</name>
    <dbReference type="NCBI Taxonomy" id="1418104"/>
    <lineage>
        <taxon>Bacteria</taxon>
        <taxon>Bacillati</taxon>
        <taxon>Bacillota</taxon>
        <taxon>Clostridia</taxon>
        <taxon>Eubacteriales</taxon>
        <taxon>Clostridiaceae</taxon>
        <taxon>Clostridium</taxon>
    </lineage>
</organism>
<sequence length="356" mass="40701">MTNFIKGNIDIKNNVKKEENYIFDEVVNEVKNTGDFIKTSASSVFIIHKDKIVTEKYFGQHSHKEFARKINCRSRFNVASVRKSYIGFAVAYALLNKHIHSIDDYVISYLPNLDKNIIDKTTIRHLLTHTHGLASDESKNLIRNFPCGTSWEYTNDGIKLLTDIVETTTGKTVSQILRETVFNSFNLSETDWETETKEEQVSIIFNPEDEPVSGIKKSSIGGGYDTNLYVSSRELAYWGYIHLKKGTINEVEVLPKEIFDLTTSLQSPYLEGRELPENGFLWWVKTRECKKSELGELVPKGSYQILGNTGACVLVIPSEELVAVRMYNKKGNPKGYDYLRDVKDFGNTIMKCLYER</sequence>
<dbReference type="InterPro" id="IPR001466">
    <property type="entry name" value="Beta-lactam-related"/>
</dbReference>
<dbReference type="Gene3D" id="3.40.710.10">
    <property type="entry name" value="DD-peptidase/beta-lactamase superfamily"/>
    <property type="match status" value="1"/>
</dbReference>
<evidence type="ECO:0000313" key="3">
    <source>
        <dbReference type="Proteomes" id="UP000031366"/>
    </source>
</evidence>
<gene>
    <name evidence="2" type="ORF">U732_4219</name>
</gene>
<dbReference type="STRING" id="29341.RSJ17_03400"/>
<dbReference type="RefSeq" id="WP_069187781.1">
    <property type="nucleotide sequence ID" value="NZ_AYSO01000009.1"/>
</dbReference>
<evidence type="ECO:0000259" key="1">
    <source>
        <dbReference type="Pfam" id="PF00144"/>
    </source>
</evidence>
<dbReference type="SUPFAM" id="SSF56601">
    <property type="entry name" value="beta-lactamase/transpeptidase-like"/>
    <property type="match status" value="1"/>
</dbReference>
<proteinExistence type="predicted"/>
<reference evidence="2 3" key="1">
    <citation type="journal article" date="2015" name="Infect. Genet. Evol.">
        <title>Genomic sequences of six botulinum neurotoxin-producing strains representing three clostridial species illustrate the mobility and diversity of botulinum neurotoxin genes.</title>
        <authorList>
            <person name="Smith T.J."/>
            <person name="Hill K.K."/>
            <person name="Xie G."/>
            <person name="Foley B.T."/>
            <person name="Williamson C.H."/>
            <person name="Foster J.T."/>
            <person name="Johnson S.L."/>
            <person name="Chertkov O."/>
            <person name="Teshima H."/>
            <person name="Gibbons H.S."/>
            <person name="Johnsky L.A."/>
            <person name="Karavis M.A."/>
            <person name="Smith L.A."/>
        </authorList>
    </citation>
    <scope>NUCLEOTIDE SEQUENCE [LARGE SCALE GENOMIC DNA]</scope>
    <source>
        <strain evidence="2 3">CDC 2741</strain>
    </source>
</reference>
<name>A0A0C1R4K7_9CLOT</name>
<protein>
    <submittedName>
        <fullName evidence="2">Beta-lactamase family protein</fullName>
    </submittedName>
</protein>
<evidence type="ECO:0000313" key="2">
    <source>
        <dbReference type="EMBL" id="KIE48427.1"/>
    </source>
</evidence>
<dbReference type="PANTHER" id="PTHR43283">
    <property type="entry name" value="BETA-LACTAMASE-RELATED"/>
    <property type="match status" value="1"/>
</dbReference>
<keyword evidence="3" id="KW-1185">Reference proteome</keyword>
<dbReference type="OrthoDB" id="9797709at2"/>